<dbReference type="Proteomes" id="UP001549104">
    <property type="component" value="Unassembled WGS sequence"/>
</dbReference>
<gene>
    <name evidence="1" type="ORF">ABIC55_001750</name>
</gene>
<dbReference type="RefSeq" id="WP_340741989.1">
    <property type="nucleotide sequence ID" value="NZ_JBEPME010000002.1"/>
</dbReference>
<proteinExistence type="predicted"/>
<evidence type="ECO:0000313" key="2">
    <source>
        <dbReference type="Proteomes" id="UP001549104"/>
    </source>
</evidence>
<organism evidence="1 2">
    <name type="scientific">Sporosarcina psychrophila</name>
    <name type="common">Bacillus psychrophilus</name>
    <dbReference type="NCBI Taxonomy" id="1476"/>
    <lineage>
        <taxon>Bacteria</taxon>
        <taxon>Bacillati</taxon>
        <taxon>Bacillota</taxon>
        <taxon>Bacilli</taxon>
        <taxon>Bacillales</taxon>
        <taxon>Caryophanaceae</taxon>
        <taxon>Sporosarcina</taxon>
    </lineage>
</organism>
<keyword evidence="2" id="KW-1185">Reference proteome</keyword>
<dbReference type="EMBL" id="JBEPME010000002">
    <property type="protein sequence ID" value="MET3656663.1"/>
    <property type="molecule type" value="Genomic_DNA"/>
</dbReference>
<reference evidence="1 2" key="1">
    <citation type="submission" date="2024-06" db="EMBL/GenBank/DDBJ databases">
        <title>Sorghum-associated microbial communities from plants grown in Nebraska, USA.</title>
        <authorList>
            <person name="Schachtman D."/>
        </authorList>
    </citation>
    <scope>NUCLEOTIDE SEQUENCE [LARGE SCALE GENOMIC DNA]</scope>
    <source>
        <strain evidence="1 2">1288</strain>
    </source>
</reference>
<accession>A0ABV2K9G5</accession>
<protein>
    <submittedName>
        <fullName evidence="1">Uncharacterized protein</fullName>
    </submittedName>
</protein>
<evidence type="ECO:0000313" key="1">
    <source>
        <dbReference type="EMBL" id="MET3656663.1"/>
    </source>
</evidence>
<comment type="caution">
    <text evidence="1">The sequence shown here is derived from an EMBL/GenBank/DDBJ whole genome shotgun (WGS) entry which is preliminary data.</text>
</comment>
<sequence length="68" mass="8026">MGQVELQVYAKCHKQLAGNFDQFQERCISIEYIDEYMIFTVSLADEELEPVYAWRGFGNYRTSMEYAV</sequence>
<name>A0ABV2K9G5_SPOPS</name>